<dbReference type="InterPro" id="IPR035959">
    <property type="entry name" value="RutC-like_sf"/>
</dbReference>
<name>A0A6M1SRM1_9HYPH</name>
<dbReference type="PANTHER" id="PTHR11803:SF58">
    <property type="entry name" value="PROTEIN HMF1-RELATED"/>
    <property type="match status" value="1"/>
</dbReference>
<gene>
    <name evidence="2" type="ORF">G5575_09420</name>
</gene>
<proteinExistence type="inferred from homology"/>
<dbReference type="GO" id="GO:0019239">
    <property type="term" value="F:deaminase activity"/>
    <property type="evidence" value="ECO:0007669"/>
    <property type="project" value="TreeGrafter"/>
</dbReference>
<dbReference type="Proteomes" id="UP000474802">
    <property type="component" value="Unassembled WGS sequence"/>
</dbReference>
<protein>
    <submittedName>
        <fullName evidence="2">RidA family protein</fullName>
    </submittedName>
</protein>
<reference evidence="2 3" key="1">
    <citation type="submission" date="2020-02" db="EMBL/GenBank/DDBJ databases">
        <authorList>
            <person name="Khan S.A."/>
            <person name="Jeon C.O."/>
            <person name="Chun B.H."/>
        </authorList>
    </citation>
    <scope>NUCLEOTIDE SEQUENCE [LARGE SCALE GENOMIC DNA]</scope>
    <source>
        <strain evidence="2 3">H239</strain>
    </source>
</reference>
<comment type="similarity">
    <text evidence="1">Belongs to the RutC family.</text>
</comment>
<dbReference type="EMBL" id="JAALFG010000002">
    <property type="protein sequence ID" value="NGP17845.1"/>
    <property type="molecule type" value="Genomic_DNA"/>
</dbReference>
<evidence type="ECO:0000313" key="3">
    <source>
        <dbReference type="Proteomes" id="UP000474802"/>
    </source>
</evidence>
<organism evidence="2 3">
    <name type="scientific">Devosia aurantiaca</name>
    <dbReference type="NCBI Taxonomy" id="2714858"/>
    <lineage>
        <taxon>Bacteria</taxon>
        <taxon>Pseudomonadati</taxon>
        <taxon>Pseudomonadota</taxon>
        <taxon>Alphaproteobacteria</taxon>
        <taxon>Hyphomicrobiales</taxon>
        <taxon>Devosiaceae</taxon>
        <taxon>Devosia</taxon>
    </lineage>
</organism>
<dbReference type="Pfam" id="PF01042">
    <property type="entry name" value="Ribonuc_L-PSP"/>
    <property type="match status" value="1"/>
</dbReference>
<keyword evidence="3" id="KW-1185">Reference proteome</keyword>
<dbReference type="CDD" id="cd00448">
    <property type="entry name" value="YjgF_YER057c_UK114_family"/>
    <property type="match status" value="1"/>
</dbReference>
<dbReference type="SUPFAM" id="SSF55298">
    <property type="entry name" value="YjgF-like"/>
    <property type="match status" value="1"/>
</dbReference>
<dbReference type="InterPro" id="IPR006175">
    <property type="entry name" value="YjgF/YER057c/UK114"/>
</dbReference>
<evidence type="ECO:0000313" key="2">
    <source>
        <dbReference type="EMBL" id="NGP17845.1"/>
    </source>
</evidence>
<sequence>MTREIVLTSPPDVFPAANYEHVSIAGDFAYVAGQVARDENGQWVGIGDAGAQAAQVYRNIGRILAHIGATPRDVVKIMVFLTDRNDSAAISTERKKFFGDHRPPHSGIIIGGLGSPEVKVEVEVIAYLPQKK</sequence>
<accession>A0A6M1SRM1</accession>
<comment type="caution">
    <text evidence="2">The sequence shown here is derived from an EMBL/GenBank/DDBJ whole genome shotgun (WGS) entry which is preliminary data.</text>
</comment>
<dbReference type="PANTHER" id="PTHR11803">
    <property type="entry name" value="2-IMINOBUTANOATE/2-IMINOPROPANOATE DEAMINASE RIDA"/>
    <property type="match status" value="1"/>
</dbReference>
<dbReference type="Gene3D" id="3.30.1330.40">
    <property type="entry name" value="RutC-like"/>
    <property type="match status" value="1"/>
</dbReference>
<dbReference type="AlphaFoldDB" id="A0A6M1SRM1"/>
<dbReference type="RefSeq" id="WP_164534093.1">
    <property type="nucleotide sequence ID" value="NZ_JAALFG010000002.1"/>
</dbReference>
<evidence type="ECO:0000256" key="1">
    <source>
        <dbReference type="ARBA" id="ARBA00010552"/>
    </source>
</evidence>
<dbReference type="GO" id="GO:0005829">
    <property type="term" value="C:cytosol"/>
    <property type="evidence" value="ECO:0007669"/>
    <property type="project" value="TreeGrafter"/>
</dbReference>
<reference evidence="2 3" key="2">
    <citation type="submission" date="2020-03" db="EMBL/GenBank/DDBJ databases">
        <title>Devosia chinhatensis sp. nov., isolated from a hexachlorocyclohexane (HCH) dump site in India.</title>
        <authorList>
            <person name="Kumar M."/>
            <person name="Lal R."/>
        </authorList>
    </citation>
    <scope>NUCLEOTIDE SEQUENCE [LARGE SCALE GENOMIC DNA]</scope>
    <source>
        <strain evidence="2 3">H239</strain>
    </source>
</reference>